<evidence type="ECO:0000313" key="3">
    <source>
        <dbReference type="Proteomes" id="UP000735302"/>
    </source>
</evidence>
<dbReference type="EMBL" id="BLXT01008455">
    <property type="protein sequence ID" value="GFO48910.1"/>
    <property type="molecule type" value="Genomic_DNA"/>
</dbReference>
<comment type="caution">
    <text evidence="2">The sequence shown here is derived from an EMBL/GenBank/DDBJ whole genome shotgun (WGS) entry which is preliminary data.</text>
</comment>
<reference evidence="2 3" key="1">
    <citation type="journal article" date="2021" name="Elife">
        <title>Chloroplast acquisition without the gene transfer in kleptoplastic sea slugs, Plakobranchus ocellatus.</title>
        <authorList>
            <person name="Maeda T."/>
            <person name="Takahashi S."/>
            <person name="Yoshida T."/>
            <person name="Shimamura S."/>
            <person name="Takaki Y."/>
            <person name="Nagai Y."/>
            <person name="Toyoda A."/>
            <person name="Suzuki Y."/>
            <person name="Arimoto A."/>
            <person name="Ishii H."/>
            <person name="Satoh N."/>
            <person name="Nishiyama T."/>
            <person name="Hasebe M."/>
            <person name="Maruyama T."/>
            <person name="Minagawa J."/>
            <person name="Obokata J."/>
            <person name="Shigenobu S."/>
        </authorList>
    </citation>
    <scope>NUCLEOTIDE SEQUENCE [LARGE SCALE GENOMIC DNA]</scope>
</reference>
<keyword evidence="1" id="KW-0472">Membrane</keyword>
<organism evidence="2 3">
    <name type="scientific">Plakobranchus ocellatus</name>
    <dbReference type="NCBI Taxonomy" id="259542"/>
    <lineage>
        <taxon>Eukaryota</taxon>
        <taxon>Metazoa</taxon>
        <taxon>Spiralia</taxon>
        <taxon>Lophotrochozoa</taxon>
        <taxon>Mollusca</taxon>
        <taxon>Gastropoda</taxon>
        <taxon>Heterobranchia</taxon>
        <taxon>Euthyneura</taxon>
        <taxon>Panpulmonata</taxon>
        <taxon>Sacoglossa</taxon>
        <taxon>Placobranchoidea</taxon>
        <taxon>Plakobranchidae</taxon>
        <taxon>Plakobranchus</taxon>
    </lineage>
</organism>
<protein>
    <submittedName>
        <fullName evidence="2">Uncharacterized protein</fullName>
    </submittedName>
</protein>
<keyword evidence="1" id="KW-0812">Transmembrane</keyword>
<keyword evidence="1" id="KW-1133">Transmembrane helix</keyword>
<accession>A0AAV4DXK4</accession>
<dbReference type="AlphaFoldDB" id="A0AAV4DXK4"/>
<feature type="transmembrane region" description="Helical" evidence="1">
    <location>
        <begin position="26"/>
        <end position="54"/>
    </location>
</feature>
<keyword evidence="3" id="KW-1185">Reference proteome</keyword>
<name>A0AAV4DXK4_9GAST</name>
<sequence length="130" mass="14406">MVFVADGADVVVVRPFTPKYNEWPCFAALTQCVFLVFIATTMGLFVCPICHLLLSGVCSVPQDYAAKTVSSPYFPFLSNWGVRCLQCVCRENNMGILPPRSGLSQRLVGCFSHHESCHVTESLFPQVQID</sequence>
<evidence type="ECO:0000313" key="2">
    <source>
        <dbReference type="EMBL" id="GFO48910.1"/>
    </source>
</evidence>
<dbReference type="Proteomes" id="UP000735302">
    <property type="component" value="Unassembled WGS sequence"/>
</dbReference>
<gene>
    <name evidence="2" type="ORF">PoB_007541500</name>
</gene>
<proteinExistence type="predicted"/>
<evidence type="ECO:0000256" key="1">
    <source>
        <dbReference type="SAM" id="Phobius"/>
    </source>
</evidence>